<dbReference type="SUPFAM" id="SSF52540">
    <property type="entry name" value="P-loop containing nucleoside triphosphate hydrolases"/>
    <property type="match status" value="1"/>
</dbReference>
<dbReference type="RefSeq" id="WP_194501550.1">
    <property type="nucleotide sequence ID" value="NZ_JADIVZ010000001.1"/>
</dbReference>
<dbReference type="NCBIfam" id="NF003745">
    <property type="entry name" value="PRK05342.1"/>
    <property type="match status" value="1"/>
</dbReference>
<dbReference type="Pfam" id="PF10431">
    <property type="entry name" value="ClpB_D2-small"/>
    <property type="match status" value="1"/>
</dbReference>
<dbReference type="InterPro" id="IPR038366">
    <property type="entry name" value="Znf_CppX_C4_sf"/>
</dbReference>
<feature type="domain" description="ClpX-type ZB" evidence="8">
    <location>
        <begin position="1"/>
        <end position="54"/>
    </location>
</feature>
<dbReference type="SMART" id="SM00382">
    <property type="entry name" value="AAA"/>
    <property type="match status" value="1"/>
</dbReference>
<organism evidence="9 10">
    <name type="scientific">Nocardioides acrostichi</name>
    <dbReference type="NCBI Taxonomy" id="2784339"/>
    <lineage>
        <taxon>Bacteria</taxon>
        <taxon>Bacillati</taxon>
        <taxon>Actinomycetota</taxon>
        <taxon>Actinomycetes</taxon>
        <taxon>Propionibacteriales</taxon>
        <taxon>Nocardioidaceae</taxon>
        <taxon>Nocardioides</taxon>
    </lineage>
</organism>
<dbReference type="GO" id="GO:0008233">
    <property type="term" value="F:peptidase activity"/>
    <property type="evidence" value="ECO:0007669"/>
    <property type="project" value="UniProtKB-KW"/>
</dbReference>
<dbReference type="SMART" id="SM01086">
    <property type="entry name" value="ClpB_D2-small"/>
    <property type="match status" value="1"/>
</dbReference>
<dbReference type="HAMAP" id="MF_00175">
    <property type="entry name" value="ClpX"/>
    <property type="match status" value="1"/>
</dbReference>
<feature type="binding site" evidence="6">
    <location>
        <begin position="125"/>
        <end position="132"/>
    </location>
    <ligand>
        <name>ATP</name>
        <dbReference type="ChEBI" id="CHEBI:30616"/>
    </ligand>
</feature>
<dbReference type="SUPFAM" id="SSF57716">
    <property type="entry name" value="Glucocorticoid receptor-like (DNA-binding domain)"/>
    <property type="match status" value="1"/>
</dbReference>
<feature type="binding site" evidence="6 7">
    <location>
        <position position="13"/>
    </location>
    <ligand>
        <name>Zn(2+)</name>
        <dbReference type="ChEBI" id="CHEBI:29105"/>
    </ligand>
</feature>
<evidence type="ECO:0000313" key="10">
    <source>
        <dbReference type="Proteomes" id="UP000656804"/>
    </source>
</evidence>
<dbReference type="PROSITE" id="PS51902">
    <property type="entry name" value="CLPX_ZB"/>
    <property type="match status" value="1"/>
</dbReference>
<dbReference type="GO" id="GO:0008270">
    <property type="term" value="F:zinc ion binding"/>
    <property type="evidence" value="ECO:0007669"/>
    <property type="project" value="UniProtKB-UniRule"/>
</dbReference>
<feature type="binding site" evidence="6 7">
    <location>
        <position position="16"/>
    </location>
    <ligand>
        <name>Zn(2+)</name>
        <dbReference type="ChEBI" id="CHEBI:29105"/>
    </ligand>
</feature>
<dbReference type="Gene3D" id="1.10.8.60">
    <property type="match status" value="1"/>
</dbReference>
<dbReference type="SMART" id="SM00994">
    <property type="entry name" value="zf-C4_ClpX"/>
    <property type="match status" value="1"/>
</dbReference>
<dbReference type="InterPro" id="IPR050052">
    <property type="entry name" value="ATP-dep_Clp_protease_ClpX"/>
</dbReference>
<evidence type="ECO:0000256" key="1">
    <source>
        <dbReference type="ARBA" id="ARBA00022723"/>
    </source>
</evidence>
<keyword evidence="3 6" id="KW-0862">Zinc</keyword>
<name>A0A930UT04_9ACTN</name>
<keyword evidence="1 6" id="KW-0479">Metal-binding</keyword>
<dbReference type="InterPro" id="IPR027417">
    <property type="entry name" value="P-loop_NTPase"/>
</dbReference>
<dbReference type="GO" id="GO:0009376">
    <property type="term" value="C:HslUV protease complex"/>
    <property type="evidence" value="ECO:0007669"/>
    <property type="project" value="TreeGrafter"/>
</dbReference>
<evidence type="ECO:0000313" key="9">
    <source>
        <dbReference type="EMBL" id="MBF4160303.1"/>
    </source>
</evidence>
<dbReference type="PANTHER" id="PTHR48102">
    <property type="entry name" value="ATP-DEPENDENT CLP PROTEASE ATP-BINDING SUBUNIT CLPX-LIKE, MITOCHONDRIAL-RELATED"/>
    <property type="match status" value="1"/>
</dbReference>
<dbReference type="PANTHER" id="PTHR48102:SF7">
    <property type="entry name" value="ATP-DEPENDENT CLP PROTEASE ATP-BINDING SUBUNIT CLPX-LIKE, MITOCHONDRIAL"/>
    <property type="match status" value="1"/>
</dbReference>
<dbReference type="AlphaFoldDB" id="A0A930UT04"/>
<dbReference type="EMBL" id="JADIVZ010000001">
    <property type="protein sequence ID" value="MBF4160303.1"/>
    <property type="molecule type" value="Genomic_DNA"/>
</dbReference>
<feature type="binding site" evidence="6 7">
    <location>
        <position position="38"/>
    </location>
    <ligand>
        <name>Zn(2+)</name>
        <dbReference type="ChEBI" id="CHEBI:29105"/>
    </ligand>
</feature>
<comment type="caution">
    <text evidence="9">The sequence shown here is derived from an EMBL/GenBank/DDBJ whole genome shotgun (WGS) entry which is preliminary data.</text>
</comment>
<keyword evidence="10" id="KW-1185">Reference proteome</keyword>
<comment type="similarity">
    <text evidence="6 7">Belongs to the ClpX chaperone family.</text>
</comment>
<dbReference type="InterPro" id="IPR003593">
    <property type="entry name" value="AAA+_ATPase"/>
</dbReference>
<keyword evidence="9" id="KW-0378">Hydrolase</keyword>
<sequence length="427" mass="46338">MARIGDGGDLLKCSFCGKSQKQVKKLIAGPGVYICDECIDLCNEIIEEELNEGSEVSLDELPKPQEIFEFLNSYVIGQEQAKKSLAVAVYNHYKRVQAGVTAQGGKHAKDEAVEVAKSNILVIGPTGCGKTYLAQTLARMLNVPFAIADATALTEAGYVGEDVENILLKLIQAADYDVKKAETGIIYIDEIDKVARKAENPSITRDVSGEGVQQALLKIIEGTTASVPPQGGRKHPHQEFIQIDTTNILFVVGGAFAGLEHIIEQRVGKKTLGFTAEVKSSAERSEEDLLAMVRPEDLTKFGLIPEFIGRLPLIASVAKLDREALVQILTEPRNALVKQYRKLFELDGVELEFSDDAIEAIADKAMERGTGARGLRAIIEEVLLHVMFDVPSRGDVAKVIITGAVVTGDEAPTLVPREAESKKRKSA</sequence>
<dbReference type="InterPro" id="IPR046425">
    <property type="entry name" value="ClpX_bact"/>
</dbReference>
<dbReference type="NCBIfam" id="TIGR00382">
    <property type="entry name" value="clpX"/>
    <property type="match status" value="1"/>
</dbReference>
<dbReference type="GO" id="GO:0051603">
    <property type="term" value="P:proteolysis involved in protein catabolic process"/>
    <property type="evidence" value="ECO:0007669"/>
    <property type="project" value="TreeGrafter"/>
</dbReference>
<dbReference type="FunFam" id="3.40.50.300:FF:000005">
    <property type="entry name" value="ATP-dependent Clp protease ATP-binding subunit ClpX"/>
    <property type="match status" value="1"/>
</dbReference>
<dbReference type="InterPro" id="IPR010603">
    <property type="entry name" value="Znf_CppX_C4"/>
</dbReference>
<dbReference type="CDD" id="cd19497">
    <property type="entry name" value="RecA-like_ClpX"/>
    <property type="match status" value="1"/>
</dbReference>
<dbReference type="Pfam" id="PF06689">
    <property type="entry name" value="zf-C4_ClpX"/>
    <property type="match status" value="1"/>
</dbReference>
<dbReference type="Gene3D" id="6.20.220.10">
    <property type="entry name" value="ClpX chaperone, C4-type zinc finger domain"/>
    <property type="match status" value="1"/>
</dbReference>
<evidence type="ECO:0000256" key="2">
    <source>
        <dbReference type="ARBA" id="ARBA00022741"/>
    </source>
</evidence>
<dbReference type="GO" id="GO:0005524">
    <property type="term" value="F:ATP binding"/>
    <property type="evidence" value="ECO:0007669"/>
    <property type="project" value="UniProtKB-UniRule"/>
</dbReference>
<dbReference type="Gene3D" id="3.40.50.300">
    <property type="entry name" value="P-loop containing nucleotide triphosphate hydrolases"/>
    <property type="match status" value="1"/>
</dbReference>
<evidence type="ECO:0000256" key="6">
    <source>
        <dbReference type="HAMAP-Rule" id="MF_00175"/>
    </source>
</evidence>
<dbReference type="InterPro" id="IPR003959">
    <property type="entry name" value="ATPase_AAA_core"/>
</dbReference>
<dbReference type="GO" id="GO:0016887">
    <property type="term" value="F:ATP hydrolysis activity"/>
    <property type="evidence" value="ECO:0007669"/>
    <property type="project" value="InterPro"/>
</dbReference>
<dbReference type="FunFam" id="1.10.8.60:FF:000002">
    <property type="entry name" value="ATP-dependent Clp protease ATP-binding subunit ClpX"/>
    <property type="match status" value="1"/>
</dbReference>
<evidence type="ECO:0000256" key="3">
    <source>
        <dbReference type="ARBA" id="ARBA00022833"/>
    </source>
</evidence>
<keyword evidence="2 6" id="KW-0547">Nucleotide-binding</keyword>
<dbReference type="Pfam" id="PF07724">
    <property type="entry name" value="AAA_2"/>
    <property type="match status" value="1"/>
</dbReference>
<dbReference type="InterPro" id="IPR059188">
    <property type="entry name" value="Znf_CLPX-like"/>
</dbReference>
<dbReference type="InterPro" id="IPR019489">
    <property type="entry name" value="Clp_ATPase_C"/>
</dbReference>
<protein>
    <recommendedName>
        <fullName evidence="6">ATP-dependent Clp protease ATP-binding subunit ClpX</fullName>
    </recommendedName>
</protein>
<dbReference type="Proteomes" id="UP000656804">
    <property type="component" value="Unassembled WGS sequence"/>
</dbReference>
<reference evidence="9" key="1">
    <citation type="submission" date="2020-11" db="EMBL/GenBank/DDBJ databases">
        <title>Nocardioides sp. CBS4Y-1, whole genome shotgun sequence.</title>
        <authorList>
            <person name="Tuo L."/>
        </authorList>
    </citation>
    <scope>NUCLEOTIDE SEQUENCE</scope>
    <source>
        <strain evidence="9">CBS4Y-1</strain>
    </source>
</reference>
<evidence type="ECO:0000259" key="8">
    <source>
        <dbReference type="PROSITE" id="PS51902"/>
    </source>
</evidence>
<accession>A0A930UT04</accession>
<keyword evidence="5 6" id="KW-0143">Chaperone</keyword>
<evidence type="ECO:0000256" key="5">
    <source>
        <dbReference type="ARBA" id="ARBA00023186"/>
    </source>
</evidence>
<dbReference type="GO" id="GO:0046983">
    <property type="term" value="F:protein dimerization activity"/>
    <property type="evidence" value="ECO:0007669"/>
    <property type="project" value="UniProtKB-UniRule"/>
</dbReference>
<gene>
    <name evidence="6 9" type="primary">clpX</name>
    <name evidence="9" type="ORF">ISG29_01285</name>
</gene>
<dbReference type="GO" id="GO:0051301">
    <property type="term" value="P:cell division"/>
    <property type="evidence" value="ECO:0007669"/>
    <property type="project" value="TreeGrafter"/>
</dbReference>
<comment type="subunit">
    <text evidence="6">Component of the ClpX-ClpP complex. Forms a hexameric ring that, in the presence of ATP, binds to fourteen ClpP subunits assembled into a disk-like structure with a central cavity, resembling the structure of eukaryotic proteasomes.</text>
</comment>
<keyword evidence="4 6" id="KW-0067">ATP-binding</keyword>
<dbReference type="InterPro" id="IPR004487">
    <property type="entry name" value="Clp_protease_ATP-bd_su_ClpX"/>
</dbReference>
<feature type="binding site" evidence="6 7">
    <location>
        <position position="35"/>
    </location>
    <ligand>
        <name>Zn(2+)</name>
        <dbReference type="ChEBI" id="CHEBI:29105"/>
    </ligand>
</feature>
<evidence type="ECO:0000256" key="7">
    <source>
        <dbReference type="PROSITE-ProRule" id="PRU01250"/>
    </source>
</evidence>
<dbReference type="GO" id="GO:0140662">
    <property type="term" value="F:ATP-dependent protein folding chaperone"/>
    <property type="evidence" value="ECO:0007669"/>
    <property type="project" value="InterPro"/>
</dbReference>
<evidence type="ECO:0000256" key="4">
    <source>
        <dbReference type="ARBA" id="ARBA00022840"/>
    </source>
</evidence>
<keyword evidence="9" id="KW-0645">Protease</keyword>
<comment type="function">
    <text evidence="6">ATP-dependent specificity component of the Clp protease. It directs the protease to specific substrates. Can perform chaperone functions in the absence of ClpP.</text>
</comment>
<proteinExistence type="inferred from homology"/>
<dbReference type="GO" id="GO:0051082">
    <property type="term" value="F:unfolded protein binding"/>
    <property type="evidence" value="ECO:0007669"/>
    <property type="project" value="UniProtKB-UniRule"/>
</dbReference>